<accession>C6SN56</accession>
<evidence type="ECO:0000313" key="2">
    <source>
        <dbReference type="EMBL" id="CBA09942.1"/>
    </source>
</evidence>
<feature type="region of interest" description="Disordered" evidence="1">
    <location>
        <begin position="107"/>
        <end position="145"/>
    </location>
</feature>
<feature type="compositionally biased region" description="Basic and acidic residues" evidence="1">
    <location>
        <begin position="131"/>
        <end position="145"/>
    </location>
</feature>
<feature type="compositionally biased region" description="Basic residues" evidence="1">
    <location>
        <begin position="115"/>
        <end position="127"/>
    </location>
</feature>
<evidence type="ECO:0000256" key="1">
    <source>
        <dbReference type="SAM" id="MobiDB-lite"/>
    </source>
</evidence>
<gene>
    <name evidence="2" type="ORF">NMW_2388</name>
</gene>
<organism evidence="2">
    <name type="scientific">Neisseria meningitidis alpha275</name>
    <dbReference type="NCBI Taxonomy" id="295996"/>
    <lineage>
        <taxon>Bacteria</taxon>
        <taxon>Pseudomonadati</taxon>
        <taxon>Pseudomonadota</taxon>
        <taxon>Betaproteobacteria</taxon>
        <taxon>Neisseriales</taxon>
        <taxon>Neisseriaceae</taxon>
        <taxon>Neisseria</taxon>
    </lineage>
</organism>
<name>C6SN56_NEIME</name>
<proteinExistence type="predicted"/>
<evidence type="ECO:0008006" key="3">
    <source>
        <dbReference type="Google" id="ProtNLM"/>
    </source>
</evidence>
<reference evidence="2" key="1">
    <citation type="journal article" date="2008" name="Proc. Natl. Acad. Sci. U.S.A.">
        <title>Whole-genome comparison of disease and carriage strains provides insights into virulence evolution in Neisseria meningitidis.</title>
        <authorList>
            <person name="Schoen C."/>
            <person name="Blom J."/>
            <person name="Claus H."/>
            <person name="Schramm-Glueck A."/>
            <person name="Brandt P."/>
            <person name="Mueller T."/>
            <person name="Goesmann A."/>
            <person name="Joseph B."/>
            <person name="Konietzny S."/>
            <person name="Kurzai O."/>
            <person name="Schmitt C."/>
            <person name="Friedrich T."/>
            <person name="Linke B."/>
            <person name="Vogel U."/>
            <person name="Frosch M."/>
        </authorList>
    </citation>
    <scope>NUCLEOTIDE SEQUENCE</scope>
    <source>
        <strain evidence="2">Alpha275</strain>
    </source>
</reference>
<sequence length="145" mass="15411">MKLKSRNSLPSDKEARTGCLSLPANNGIIRALSPPFTGINIRLFAALGLLSLSGAAAQASVYHCNSNGKSVYTSAPAGSCADADLPKISSHQGGGYRLKIKKLSQEAKIHIESKKKNKKPAGKKNRQAAKAPKENQKQTTEKKSP</sequence>
<dbReference type="AlphaFoldDB" id="C6SN56"/>
<dbReference type="EMBL" id="AM889138">
    <property type="protein sequence ID" value="CBA09942.1"/>
    <property type="molecule type" value="Genomic_DNA"/>
</dbReference>
<protein>
    <recommendedName>
        <fullName evidence="3">DUF4124 domain-containing protein</fullName>
    </recommendedName>
</protein>